<evidence type="ECO:0000313" key="10">
    <source>
        <dbReference type="Proteomes" id="UP000265515"/>
    </source>
</evidence>
<comment type="caution">
    <text evidence="9">The sequence shown here is derived from an EMBL/GenBank/DDBJ whole genome shotgun (WGS) entry which is preliminary data.</text>
</comment>
<evidence type="ECO:0000256" key="4">
    <source>
        <dbReference type="ARBA" id="ARBA00022759"/>
    </source>
</evidence>
<name>A0A388JLM9_CHABU</name>
<protein>
    <recommendedName>
        <fullName evidence="8">Reverse transcriptase domain-containing protein</fullName>
    </recommendedName>
</protein>
<keyword evidence="2" id="KW-0548">Nucleotidyltransferase</keyword>
<proteinExistence type="predicted"/>
<feature type="compositionally biased region" description="Basic and acidic residues" evidence="7">
    <location>
        <begin position="593"/>
        <end position="604"/>
    </location>
</feature>
<feature type="compositionally biased region" description="Basic and acidic residues" evidence="7">
    <location>
        <begin position="552"/>
        <end position="566"/>
    </location>
</feature>
<dbReference type="InterPro" id="IPR000477">
    <property type="entry name" value="RT_dom"/>
</dbReference>
<dbReference type="InterPro" id="IPR041373">
    <property type="entry name" value="RT_RNaseH"/>
</dbReference>
<feature type="compositionally biased region" description="Acidic residues" evidence="7">
    <location>
        <begin position="567"/>
        <end position="592"/>
    </location>
</feature>
<evidence type="ECO:0000256" key="6">
    <source>
        <dbReference type="ARBA" id="ARBA00022918"/>
    </source>
</evidence>
<evidence type="ECO:0000313" key="9">
    <source>
        <dbReference type="EMBL" id="GBG58653.1"/>
    </source>
</evidence>
<dbReference type="InterPro" id="IPR043128">
    <property type="entry name" value="Rev_trsase/Diguanyl_cyclase"/>
</dbReference>
<keyword evidence="4" id="KW-0255">Endonuclease</keyword>
<dbReference type="CDD" id="cd09274">
    <property type="entry name" value="RNase_HI_RT_Ty3"/>
    <property type="match status" value="1"/>
</dbReference>
<dbReference type="Proteomes" id="UP000265515">
    <property type="component" value="Unassembled WGS sequence"/>
</dbReference>
<evidence type="ECO:0000256" key="1">
    <source>
        <dbReference type="ARBA" id="ARBA00022679"/>
    </source>
</evidence>
<feature type="compositionally biased region" description="Low complexity" evidence="7">
    <location>
        <begin position="700"/>
        <end position="709"/>
    </location>
</feature>
<dbReference type="InterPro" id="IPR050951">
    <property type="entry name" value="Retrovirus_Pol_polyprotein"/>
</dbReference>
<feature type="domain" description="Reverse transcriptase" evidence="8">
    <location>
        <begin position="1"/>
        <end position="90"/>
    </location>
</feature>
<dbReference type="Gene3D" id="3.10.20.370">
    <property type="match status" value="1"/>
</dbReference>
<dbReference type="Gene3D" id="3.30.70.270">
    <property type="match status" value="2"/>
</dbReference>
<organism evidence="9 10">
    <name type="scientific">Chara braunii</name>
    <name type="common">Braun's stonewort</name>
    <dbReference type="NCBI Taxonomy" id="69332"/>
    <lineage>
        <taxon>Eukaryota</taxon>
        <taxon>Viridiplantae</taxon>
        <taxon>Streptophyta</taxon>
        <taxon>Charophyceae</taxon>
        <taxon>Charales</taxon>
        <taxon>Characeae</taxon>
        <taxon>Chara</taxon>
    </lineage>
</organism>
<dbReference type="EMBL" id="BFEA01000001">
    <property type="protein sequence ID" value="GBG58653.1"/>
    <property type="molecule type" value="Genomic_DNA"/>
</dbReference>
<feature type="region of interest" description="Disordered" evidence="7">
    <location>
        <begin position="542"/>
        <end position="732"/>
    </location>
</feature>
<dbReference type="Pfam" id="PF00078">
    <property type="entry name" value="RVT_1"/>
    <property type="match status" value="1"/>
</dbReference>
<feature type="compositionally biased region" description="Acidic residues" evidence="7">
    <location>
        <begin position="542"/>
        <end position="551"/>
    </location>
</feature>
<dbReference type="GO" id="GO:0016787">
    <property type="term" value="F:hydrolase activity"/>
    <property type="evidence" value="ECO:0007669"/>
    <property type="project" value="UniProtKB-KW"/>
</dbReference>
<accession>A0A388JLM9</accession>
<keyword evidence="1" id="KW-0808">Transferase</keyword>
<dbReference type="InterPro" id="IPR043502">
    <property type="entry name" value="DNA/RNA_pol_sf"/>
</dbReference>
<dbReference type="PANTHER" id="PTHR37984:SF5">
    <property type="entry name" value="PROTEIN NYNRIN-LIKE"/>
    <property type="match status" value="1"/>
</dbReference>
<dbReference type="SUPFAM" id="SSF56672">
    <property type="entry name" value="DNA/RNA polymerases"/>
    <property type="match status" value="1"/>
</dbReference>
<dbReference type="Pfam" id="PF17917">
    <property type="entry name" value="RT_RNaseH"/>
    <property type="match status" value="1"/>
</dbReference>
<evidence type="ECO:0000256" key="3">
    <source>
        <dbReference type="ARBA" id="ARBA00022722"/>
    </source>
</evidence>
<dbReference type="GO" id="GO:0003964">
    <property type="term" value="F:RNA-directed DNA polymerase activity"/>
    <property type="evidence" value="ECO:0007669"/>
    <property type="project" value="UniProtKB-KW"/>
</dbReference>
<dbReference type="FunFam" id="3.30.70.270:FF:000115">
    <property type="entry name" value="Polyprotein of retroviral origin, putative"/>
    <property type="match status" value="1"/>
</dbReference>
<reference evidence="9 10" key="1">
    <citation type="journal article" date="2018" name="Cell">
        <title>The Chara Genome: Secondary Complexity and Implications for Plant Terrestrialization.</title>
        <authorList>
            <person name="Nishiyama T."/>
            <person name="Sakayama H."/>
            <person name="Vries J.D."/>
            <person name="Buschmann H."/>
            <person name="Saint-Marcoux D."/>
            <person name="Ullrich K.K."/>
            <person name="Haas F.B."/>
            <person name="Vanderstraeten L."/>
            <person name="Becker D."/>
            <person name="Lang D."/>
            <person name="Vosolsobe S."/>
            <person name="Rombauts S."/>
            <person name="Wilhelmsson P.K.I."/>
            <person name="Janitza P."/>
            <person name="Kern R."/>
            <person name="Heyl A."/>
            <person name="Rumpler F."/>
            <person name="Villalobos L.I.A.C."/>
            <person name="Clay J.M."/>
            <person name="Skokan R."/>
            <person name="Toyoda A."/>
            <person name="Suzuki Y."/>
            <person name="Kagoshima H."/>
            <person name="Schijlen E."/>
            <person name="Tajeshwar N."/>
            <person name="Catarino B."/>
            <person name="Hetherington A.J."/>
            <person name="Saltykova A."/>
            <person name="Bonnot C."/>
            <person name="Breuninger H."/>
            <person name="Symeonidi A."/>
            <person name="Radhakrishnan G.V."/>
            <person name="Van Nieuwerburgh F."/>
            <person name="Deforce D."/>
            <person name="Chang C."/>
            <person name="Karol K.G."/>
            <person name="Hedrich R."/>
            <person name="Ulvskov P."/>
            <person name="Glockner G."/>
            <person name="Delwiche C.F."/>
            <person name="Petrasek J."/>
            <person name="Van de Peer Y."/>
            <person name="Friml J."/>
            <person name="Beilby M."/>
            <person name="Dolan L."/>
            <person name="Kohara Y."/>
            <person name="Sugano S."/>
            <person name="Fujiyama A."/>
            <person name="Delaux P.-M."/>
            <person name="Quint M."/>
            <person name="TheiBen G."/>
            <person name="Hagemann M."/>
            <person name="Harholt J."/>
            <person name="Dunand C."/>
            <person name="Zachgo S."/>
            <person name="Langdale J."/>
            <person name="Maumus F."/>
            <person name="Straeten D.V.D."/>
            <person name="Gould S.B."/>
            <person name="Rensing S.A."/>
        </authorList>
    </citation>
    <scope>NUCLEOTIDE SEQUENCE [LARGE SCALE GENOMIC DNA]</scope>
    <source>
        <strain evidence="9 10">S276</strain>
    </source>
</reference>
<sequence>MGICNAPATFQRTMNMTFQNFVNKMWLTQGMINFCVIVYMDDILVYSETYHGHAQHIEWTLGALRDAGFKIALEKSEFFLSEISFLGYVVTRGGLGPDSRKVAAVREAPVPTSLTQVRAFLGLASYYRRFIKGFAAIARPLTNLLWKDQPLSWDAECQQAFVTLKDALATTPILIRPDPSKQFILITDLQSEAITAILAQKGNDGRKHVIEYASRTVPDERRNDSAPQGECYAVVWGIQHFHPYLYGQKFRLVTDHEPLLALKKLTNYTGMIGRWAVRLQEYDFNIVHRKTERHDNADGLTCLHRPAKVPKGEEITPWKEPDLTNEPKVPVHDRPQVVVLAEATAFQRRAAPGVSHVSTVVVLSGDITAFDPARQAAIKSTWYKWGRDLATNWDRRLTRHGDECYPVDGIETWEGDRRPASETVELLIIQAWRTNVAGDLSGFVFGAVDRGYRSQIVRELTIVIARLADELPLDIISQSDEEPVPHVLSRTLAPSLQWSACIEERWADGGFPSRNEYLDVHSLTNPRFFRQPTAFEWAVLREEEEAEEESEAELRREAREATARLAEDEEEEREVEDEEEVEEETSEEEEEAYSEHSEGERSEEEKDEGDDEGVESGEDDHELTHDDELKWSPEPDHREENPEAAAQRKKEVTEGKRPVIDSAPNDPSKDPEPPKSKHGDLAATTSGATTTRRRSRSESRSSSPSASARPPICQRVNEGLRPSSLIHIPLSP</sequence>
<evidence type="ECO:0000259" key="8">
    <source>
        <dbReference type="PROSITE" id="PS50878"/>
    </source>
</evidence>
<dbReference type="GO" id="GO:0004519">
    <property type="term" value="F:endonuclease activity"/>
    <property type="evidence" value="ECO:0007669"/>
    <property type="project" value="UniProtKB-KW"/>
</dbReference>
<dbReference type="PROSITE" id="PS50878">
    <property type="entry name" value="RT_POL"/>
    <property type="match status" value="1"/>
</dbReference>
<evidence type="ECO:0000256" key="2">
    <source>
        <dbReference type="ARBA" id="ARBA00022695"/>
    </source>
</evidence>
<evidence type="ECO:0000256" key="5">
    <source>
        <dbReference type="ARBA" id="ARBA00022801"/>
    </source>
</evidence>
<keyword evidence="3" id="KW-0540">Nuclease</keyword>
<evidence type="ECO:0000256" key="7">
    <source>
        <dbReference type="SAM" id="MobiDB-lite"/>
    </source>
</evidence>
<dbReference type="Gramene" id="GBG58653">
    <property type="protein sequence ID" value="GBG58653"/>
    <property type="gene ID" value="CBR_g54"/>
</dbReference>
<feature type="compositionally biased region" description="Acidic residues" evidence="7">
    <location>
        <begin position="605"/>
        <end position="621"/>
    </location>
</feature>
<dbReference type="CDD" id="cd01647">
    <property type="entry name" value="RT_LTR"/>
    <property type="match status" value="1"/>
</dbReference>
<keyword evidence="10" id="KW-1185">Reference proteome</keyword>
<dbReference type="PANTHER" id="PTHR37984">
    <property type="entry name" value="PROTEIN CBG26694"/>
    <property type="match status" value="1"/>
</dbReference>
<keyword evidence="5" id="KW-0378">Hydrolase</keyword>
<feature type="compositionally biased region" description="Basic and acidic residues" evidence="7">
    <location>
        <begin position="622"/>
        <end position="659"/>
    </location>
</feature>
<feature type="compositionally biased region" description="Basic and acidic residues" evidence="7">
    <location>
        <begin position="667"/>
        <end position="680"/>
    </location>
</feature>
<gene>
    <name evidence="9" type="ORF">CBR_g54</name>
</gene>
<dbReference type="AlphaFoldDB" id="A0A388JLM9"/>
<keyword evidence="6" id="KW-0695">RNA-directed DNA polymerase</keyword>